<keyword evidence="5" id="KW-1185">Reference proteome</keyword>
<dbReference type="InterPro" id="IPR009057">
    <property type="entry name" value="Homeodomain-like_sf"/>
</dbReference>
<feature type="domain" description="HTH tetR-type" evidence="3">
    <location>
        <begin position="9"/>
        <end position="69"/>
    </location>
</feature>
<dbReference type="SUPFAM" id="SSF46689">
    <property type="entry name" value="Homeodomain-like"/>
    <property type="match status" value="1"/>
</dbReference>
<dbReference type="PROSITE" id="PS01081">
    <property type="entry name" value="HTH_TETR_1"/>
    <property type="match status" value="1"/>
</dbReference>
<reference evidence="4 5" key="1">
    <citation type="submission" date="2020-07" db="EMBL/GenBank/DDBJ databases">
        <title>Characterization and genome sequencing of isolate MD1, a novel member within the family Lachnospiraceae.</title>
        <authorList>
            <person name="Rettenmaier R."/>
            <person name="Di Bello L."/>
            <person name="Zinser C."/>
            <person name="Scheitz K."/>
            <person name="Liebl W."/>
            <person name="Zverlov V."/>
        </authorList>
    </citation>
    <scope>NUCLEOTIDE SEQUENCE [LARGE SCALE GENOMIC DNA]</scope>
    <source>
        <strain evidence="4 5">MD1</strain>
    </source>
</reference>
<dbReference type="RefSeq" id="WP_228352157.1">
    <property type="nucleotide sequence ID" value="NZ_JACEGA010000001.1"/>
</dbReference>
<dbReference type="EMBL" id="JACEGA010000001">
    <property type="protein sequence ID" value="MBB2182435.1"/>
    <property type="molecule type" value="Genomic_DNA"/>
</dbReference>
<dbReference type="AlphaFoldDB" id="A0A839JXN7"/>
<dbReference type="Gene3D" id="1.10.357.10">
    <property type="entry name" value="Tetracycline Repressor, domain 2"/>
    <property type="match status" value="1"/>
</dbReference>
<evidence type="ECO:0000256" key="1">
    <source>
        <dbReference type="ARBA" id="ARBA00023125"/>
    </source>
</evidence>
<protein>
    <submittedName>
        <fullName evidence="4">TetR/AcrR family transcriptional regulator</fullName>
    </submittedName>
</protein>
<dbReference type="GO" id="GO:0003677">
    <property type="term" value="F:DNA binding"/>
    <property type="evidence" value="ECO:0007669"/>
    <property type="project" value="UniProtKB-UniRule"/>
</dbReference>
<evidence type="ECO:0000313" key="4">
    <source>
        <dbReference type="EMBL" id="MBB2182435.1"/>
    </source>
</evidence>
<organism evidence="4 5">
    <name type="scientific">Variimorphobacter saccharofermentans</name>
    <dbReference type="NCBI Taxonomy" id="2755051"/>
    <lineage>
        <taxon>Bacteria</taxon>
        <taxon>Bacillati</taxon>
        <taxon>Bacillota</taxon>
        <taxon>Clostridia</taxon>
        <taxon>Lachnospirales</taxon>
        <taxon>Lachnospiraceae</taxon>
        <taxon>Variimorphobacter</taxon>
    </lineage>
</organism>
<keyword evidence="1 2" id="KW-0238">DNA-binding</keyword>
<dbReference type="PANTHER" id="PTHR43479">
    <property type="entry name" value="ACREF/ENVCD OPERON REPRESSOR-RELATED"/>
    <property type="match status" value="1"/>
</dbReference>
<comment type="caution">
    <text evidence="4">The sequence shown here is derived from an EMBL/GenBank/DDBJ whole genome shotgun (WGS) entry which is preliminary data.</text>
</comment>
<evidence type="ECO:0000256" key="2">
    <source>
        <dbReference type="PROSITE-ProRule" id="PRU00335"/>
    </source>
</evidence>
<gene>
    <name evidence="4" type="ORF">H0486_06045</name>
</gene>
<dbReference type="PROSITE" id="PS50977">
    <property type="entry name" value="HTH_TETR_2"/>
    <property type="match status" value="1"/>
</dbReference>
<dbReference type="PANTHER" id="PTHR43479:SF11">
    <property type="entry name" value="ACREF_ENVCD OPERON REPRESSOR-RELATED"/>
    <property type="match status" value="1"/>
</dbReference>
<proteinExistence type="predicted"/>
<name>A0A839JXN7_9FIRM</name>
<evidence type="ECO:0000259" key="3">
    <source>
        <dbReference type="PROSITE" id="PS50977"/>
    </source>
</evidence>
<sequence length="197" mass="23352">MSLYKEQREQIKKLIIDRSISLFNEKGYENVTVEDITKSVGIAKGTFYNFFSSKAVILLLWFEMKFQQINIDQTNNSERSVEENLQFFIKILLSTVKDEQSLFVSMLEEYIKLHYDESEKDKLDFKVILHRVIKDSKDYANIGVNCTELKMKVLSRSMFLEMLNWFYFMKTLDGLEEQLMKVIKICLYGLLQTIDNE</sequence>
<dbReference type="InterPro" id="IPR001647">
    <property type="entry name" value="HTH_TetR"/>
</dbReference>
<dbReference type="Pfam" id="PF00440">
    <property type="entry name" value="TetR_N"/>
    <property type="match status" value="1"/>
</dbReference>
<dbReference type="InterPro" id="IPR050624">
    <property type="entry name" value="HTH-type_Tx_Regulator"/>
</dbReference>
<dbReference type="PRINTS" id="PR00455">
    <property type="entry name" value="HTHTETR"/>
</dbReference>
<dbReference type="Proteomes" id="UP000574276">
    <property type="component" value="Unassembled WGS sequence"/>
</dbReference>
<dbReference type="InterPro" id="IPR023772">
    <property type="entry name" value="DNA-bd_HTH_TetR-type_CS"/>
</dbReference>
<feature type="DNA-binding region" description="H-T-H motif" evidence="2">
    <location>
        <begin position="32"/>
        <end position="51"/>
    </location>
</feature>
<evidence type="ECO:0000313" key="5">
    <source>
        <dbReference type="Proteomes" id="UP000574276"/>
    </source>
</evidence>
<accession>A0A839JXN7</accession>